<dbReference type="InterPro" id="IPR035965">
    <property type="entry name" value="PAS-like_dom_sf"/>
</dbReference>
<dbReference type="Pfam" id="PF02518">
    <property type="entry name" value="HATPase_c"/>
    <property type="match status" value="1"/>
</dbReference>
<evidence type="ECO:0000256" key="2">
    <source>
        <dbReference type="ARBA" id="ARBA00012438"/>
    </source>
</evidence>
<keyword evidence="3" id="KW-0597">Phosphoprotein</keyword>
<dbReference type="RefSeq" id="WP_189355415.1">
    <property type="nucleotide sequence ID" value="NZ_BMYU01000001.1"/>
</dbReference>
<keyword evidence="5" id="KW-0812">Transmembrane</keyword>
<gene>
    <name evidence="7" type="ORF">GCM10010946_04960</name>
</gene>
<comment type="caution">
    <text evidence="7">The sequence shown here is derived from an EMBL/GenBank/DDBJ whole genome shotgun (WGS) entry which is preliminary data.</text>
</comment>
<dbReference type="Gene3D" id="3.30.450.20">
    <property type="entry name" value="PAS domain"/>
    <property type="match status" value="3"/>
</dbReference>
<dbReference type="InterPro" id="IPR004358">
    <property type="entry name" value="Sig_transdc_His_kin-like_C"/>
</dbReference>
<keyword evidence="4" id="KW-0175">Coiled coil</keyword>
<dbReference type="Proteomes" id="UP000653343">
    <property type="component" value="Unassembled WGS sequence"/>
</dbReference>
<comment type="catalytic activity">
    <reaction evidence="1">
        <text>ATP + protein L-histidine = ADP + protein N-phospho-L-histidine.</text>
        <dbReference type="EC" id="2.7.13.3"/>
    </reaction>
</comment>
<name>A0ABQ2XSK4_9BURK</name>
<dbReference type="InterPro" id="IPR003594">
    <property type="entry name" value="HATPase_dom"/>
</dbReference>
<dbReference type="SUPFAM" id="SSF47384">
    <property type="entry name" value="Homodimeric domain of signal transducing histidine kinase"/>
    <property type="match status" value="1"/>
</dbReference>
<evidence type="ECO:0000256" key="3">
    <source>
        <dbReference type="ARBA" id="ARBA00022553"/>
    </source>
</evidence>
<dbReference type="EMBL" id="BMYU01000001">
    <property type="protein sequence ID" value="GGX30878.1"/>
    <property type="molecule type" value="Genomic_DNA"/>
</dbReference>
<dbReference type="CDD" id="cd00082">
    <property type="entry name" value="HisKA"/>
    <property type="match status" value="1"/>
</dbReference>
<sequence>MKDAQDTGAVSHKLSLLLLGIGMAFAIVVQTYWSLTDDRKQTIDAEKSNGHVAIRILEEHVTQTFEDGARKLDAVAEQIADVSIDERLVQRVLRQNVLQDSRFMKSLQFIHPNGESWVESPDFPAHSVNIAERDDIQFLLLNPSYTRIVFGHPYQSPYDSQLVVPLSRYVYDSDNRKIGIISANIRLSYFGDLYNGIAVENNVMLALIADAGFIIIRSPFEARYAGRDIAAQDATTLLAAMGSEGEIEDDSWLDDEFRRLYVFRKIKNYPVTVVYGRDFESMLAGWEKRVQHKLMYTGLVLVALMVMMALLGRQLSKLRRSEAVLRQAEYKFSEIFEHSPLALSLVDLRHRRIETVNQAWVDLFGYNKSVLAGDQTDWQTGFWKHPEQLTQFVKQLNENQQLDQFQAELIRADGAVRTCLLSAREIFVGDETRYIVTPMDVTRALAAEQKLLELNAELEDRVAKRTRNLEQSNAELAQALQSVRMMQEEVIRQEKLASLGALVAGIAHELNTPIGNSVTVTSTLQDEIRRFRREADNGQLKRSMLNQLLDNLNFGADVLMRSLARASELIRSFKHVAVDQSSDMRRQFDLKETLQEILLTNSSMYLKTPYKLETRLAEGISMNSYPGALGQIISNFIANAIRHGFEGRSAGLMQLETRLNADNAVEIHFSDDGHGIAADHLSKVFDPFFTTKFGQGGSGLGMNIVYNLVTEILGGRIHLESEPGKGTSFTLILPAIAPEAQH</sequence>
<evidence type="ECO:0000256" key="1">
    <source>
        <dbReference type="ARBA" id="ARBA00000085"/>
    </source>
</evidence>
<dbReference type="CDD" id="cd00130">
    <property type="entry name" value="PAS"/>
    <property type="match status" value="1"/>
</dbReference>
<accession>A0ABQ2XSK4</accession>
<keyword evidence="8" id="KW-1185">Reference proteome</keyword>
<protein>
    <recommendedName>
        <fullName evidence="2">histidine kinase</fullName>
        <ecNumber evidence="2">2.7.13.3</ecNumber>
    </recommendedName>
</protein>
<evidence type="ECO:0000256" key="5">
    <source>
        <dbReference type="SAM" id="Phobius"/>
    </source>
</evidence>
<dbReference type="PRINTS" id="PR00344">
    <property type="entry name" value="BCTRLSENSOR"/>
</dbReference>
<dbReference type="CDD" id="cd12915">
    <property type="entry name" value="PDC2_DGC_like"/>
    <property type="match status" value="1"/>
</dbReference>
<keyword evidence="5" id="KW-1133">Transmembrane helix</keyword>
<evidence type="ECO:0000313" key="7">
    <source>
        <dbReference type="EMBL" id="GGX30878.1"/>
    </source>
</evidence>
<organism evidence="7 8">
    <name type="scientific">Undibacterium squillarum</name>
    <dbReference type="NCBI Taxonomy" id="1131567"/>
    <lineage>
        <taxon>Bacteria</taxon>
        <taxon>Pseudomonadati</taxon>
        <taxon>Pseudomonadota</taxon>
        <taxon>Betaproteobacteria</taxon>
        <taxon>Burkholderiales</taxon>
        <taxon>Oxalobacteraceae</taxon>
        <taxon>Undibacterium</taxon>
    </lineage>
</organism>
<dbReference type="NCBIfam" id="TIGR00229">
    <property type="entry name" value="sensory_box"/>
    <property type="match status" value="1"/>
</dbReference>
<feature type="transmembrane region" description="Helical" evidence="5">
    <location>
        <begin position="294"/>
        <end position="312"/>
    </location>
</feature>
<dbReference type="InterPro" id="IPR036890">
    <property type="entry name" value="HATPase_C_sf"/>
</dbReference>
<dbReference type="SUPFAM" id="SSF55874">
    <property type="entry name" value="ATPase domain of HSP90 chaperone/DNA topoisomerase II/histidine kinase"/>
    <property type="match status" value="1"/>
</dbReference>
<dbReference type="CDD" id="cd12914">
    <property type="entry name" value="PDC1_DGC_like"/>
    <property type="match status" value="1"/>
</dbReference>
<evidence type="ECO:0000259" key="6">
    <source>
        <dbReference type="PROSITE" id="PS50109"/>
    </source>
</evidence>
<feature type="transmembrane region" description="Helical" evidence="5">
    <location>
        <begin position="14"/>
        <end position="33"/>
    </location>
</feature>
<feature type="coiled-coil region" evidence="4">
    <location>
        <begin position="455"/>
        <end position="489"/>
    </location>
</feature>
<dbReference type="InterPro" id="IPR005467">
    <property type="entry name" value="His_kinase_dom"/>
</dbReference>
<dbReference type="EC" id="2.7.13.3" evidence="2"/>
<keyword evidence="5" id="KW-0472">Membrane</keyword>
<dbReference type="InterPro" id="IPR036097">
    <property type="entry name" value="HisK_dim/P_sf"/>
</dbReference>
<dbReference type="InterPro" id="IPR000014">
    <property type="entry name" value="PAS"/>
</dbReference>
<dbReference type="PANTHER" id="PTHR43065">
    <property type="entry name" value="SENSOR HISTIDINE KINASE"/>
    <property type="match status" value="1"/>
</dbReference>
<reference evidence="8" key="1">
    <citation type="journal article" date="2019" name="Int. J. Syst. Evol. Microbiol.">
        <title>The Global Catalogue of Microorganisms (GCM) 10K type strain sequencing project: providing services to taxonomists for standard genome sequencing and annotation.</title>
        <authorList>
            <consortium name="The Broad Institute Genomics Platform"/>
            <consortium name="The Broad Institute Genome Sequencing Center for Infectious Disease"/>
            <person name="Wu L."/>
            <person name="Ma J."/>
        </authorList>
    </citation>
    <scope>NUCLEOTIDE SEQUENCE [LARGE SCALE GENOMIC DNA]</scope>
    <source>
        <strain evidence="8">KCTC 23917</strain>
    </source>
</reference>
<dbReference type="Pfam" id="PF13188">
    <property type="entry name" value="PAS_8"/>
    <property type="match status" value="1"/>
</dbReference>
<dbReference type="PROSITE" id="PS50109">
    <property type="entry name" value="HIS_KIN"/>
    <property type="match status" value="1"/>
</dbReference>
<dbReference type="SUPFAM" id="SSF55785">
    <property type="entry name" value="PYP-like sensor domain (PAS domain)"/>
    <property type="match status" value="1"/>
</dbReference>
<dbReference type="PANTHER" id="PTHR43065:SF47">
    <property type="match status" value="1"/>
</dbReference>
<dbReference type="SMART" id="SM00091">
    <property type="entry name" value="PAS"/>
    <property type="match status" value="1"/>
</dbReference>
<dbReference type="InterPro" id="IPR003661">
    <property type="entry name" value="HisK_dim/P_dom"/>
</dbReference>
<proteinExistence type="predicted"/>
<dbReference type="Gene3D" id="1.10.287.130">
    <property type="match status" value="1"/>
</dbReference>
<evidence type="ECO:0000256" key="4">
    <source>
        <dbReference type="SAM" id="Coils"/>
    </source>
</evidence>
<feature type="domain" description="Histidine kinase" evidence="6">
    <location>
        <begin position="505"/>
        <end position="737"/>
    </location>
</feature>
<dbReference type="Gene3D" id="3.30.565.10">
    <property type="entry name" value="Histidine kinase-like ATPase, C-terminal domain"/>
    <property type="match status" value="1"/>
</dbReference>
<evidence type="ECO:0000313" key="8">
    <source>
        <dbReference type="Proteomes" id="UP000653343"/>
    </source>
</evidence>
<dbReference type="SMART" id="SM00387">
    <property type="entry name" value="HATPase_c"/>
    <property type="match status" value="1"/>
</dbReference>